<evidence type="ECO:0000256" key="2">
    <source>
        <dbReference type="ARBA" id="ARBA00022679"/>
    </source>
</evidence>
<dbReference type="InterPro" id="IPR047967">
    <property type="entry name" value="PolX_PHP"/>
</dbReference>
<evidence type="ECO:0000313" key="10">
    <source>
        <dbReference type="EMBL" id="OGC54897.1"/>
    </source>
</evidence>
<dbReference type="PIRSF" id="PIRSF005047">
    <property type="entry name" value="UCP005047_YshC"/>
    <property type="match status" value="1"/>
</dbReference>
<dbReference type="Gene3D" id="1.10.150.20">
    <property type="entry name" value="5' to 3' exonuclease, C-terminal subdomain"/>
    <property type="match status" value="1"/>
</dbReference>
<dbReference type="EMBL" id="MEVI01000003">
    <property type="protein sequence ID" value="OGC54897.1"/>
    <property type="molecule type" value="Genomic_DNA"/>
</dbReference>
<dbReference type="GO" id="GO:0005829">
    <property type="term" value="C:cytosol"/>
    <property type="evidence" value="ECO:0007669"/>
    <property type="project" value="TreeGrafter"/>
</dbReference>
<keyword evidence="6" id="KW-0234">DNA repair</keyword>
<dbReference type="Gene3D" id="3.20.20.140">
    <property type="entry name" value="Metal-dependent hydrolases"/>
    <property type="match status" value="1"/>
</dbReference>
<evidence type="ECO:0000256" key="3">
    <source>
        <dbReference type="ARBA" id="ARBA00022695"/>
    </source>
</evidence>
<dbReference type="Pfam" id="PF14716">
    <property type="entry name" value="HHH_8"/>
    <property type="match status" value="1"/>
</dbReference>
<dbReference type="CDD" id="cd07436">
    <property type="entry name" value="PHP_PolX"/>
    <property type="match status" value="1"/>
</dbReference>
<dbReference type="InterPro" id="IPR004013">
    <property type="entry name" value="PHP_dom"/>
</dbReference>
<keyword evidence="2" id="KW-0808">Transferase</keyword>
<dbReference type="Gene3D" id="1.10.150.110">
    <property type="entry name" value="DNA polymerase beta, N-terminal domain-like"/>
    <property type="match status" value="1"/>
</dbReference>
<proteinExistence type="predicted"/>
<evidence type="ECO:0000256" key="7">
    <source>
        <dbReference type="ARBA" id="ARBA00049244"/>
    </source>
</evidence>
<keyword evidence="5" id="KW-0239">DNA-directed DNA polymerase</keyword>
<dbReference type="InterPro" id="IPR002054">
    <property type="entry name" value="DNA-dir_DNA_pol_X"/>
</dbReference>
<dbReference type="InterPro" id="IPR043519">
    <property type="entry name" value="NT_sf"/>
</dbReference>
<dbReference type="PANTHER" id="PTHR36928:SF1">
    <property type="entry name" value="PHOSPHATASE YCDX-RELATED"/>
    <property type="match status" value="1"/>
</dbReference>
<dbReference type="InterPro" id="IPR016195">
    <property type="entry name" value="Pol/histidinol_Pase-like"/>
</dbReference>
<comment type="catalytic activity">
    <reaction evidence="7">
        <text>DNA(n) + a 2'-deoxyribonucleoside 5'-triphosphate = DNA(n+1) + diphosphate</text>
        <dbReference type="Rhea" id="RHEA:22508"/>
        <dbReference type="Rhea" id="RHEA-COMP:17339"/>
        <dbReference type="Rhea" id="RHEA-COMP:17340"/>
        <dbReference type="ChEBI" id="CHEBI:33019"/>
        <dbReference type="ChEBI" id="CHEBI:61560"/>
        <dbReference type="ChEBI" id="CHEBI:173112"/>
        <dbReference type="EC" id="2.7.7.7"/>
    </reaction>
</comment>
<dbReference type="InterPro" id="IPR002008">
    <property type="entry name" value="DNA_pol_X_beta-like"/>
</dbReference>
<dbReference type="Pfam" id="PF14791">
    <property type="entry name" value="DNA_pol_B_thumb"/>
    <property type="match status" value="1"/>
</dbReference>
<name>A0A1F4VCP6_UNCKA</name>
<dbReference type="PANTHER" id="PTHR36928">
    <property type="entry name" value="PHOSPHATASE YCDX-RELATED"/>
    <property type="match status" value="1"/>
</dbReference>
<dbReference type="SMART" id="SM00481">
    <property type="entry name" value="POLIIIAc"/>
    <property type="match status" value="1"/>
</dbReference>
<dbReference type="Pfam" id="PF02811">
    <property type="entry name" value="PHP"/>
    <property type="match status" value="1"/>
</dbReference>
<dbReference type="SUPFAM" id="SSF47802">
    <property type="entry name" value="DNA polymerase beta, N-terminal domain-like"/>
    <property type="match status" value="1"/>
</dbReference>
<dbReference type="GO" id="GO:0003887">
    <property type="term" value="F:DNA-directed DNA polymerase activity"/>
    <property type="evidence" value="ECO:0007669"/>
    <property type="project" value="UniProtKB-KW"/>
</dbReference>
<evidence type="ECO:0000256" key="1">
    <source>
        <dbReference type="ARBA" id="ARBA00012417"/>
    </source>
</evidence>
<feature type="domain" description="Polymerase/histidinol phosphatase N-terminal" evidence="8">
    <location>
        <begin position="348"/>
        <end position="428"/>
    </location>
</feature>
<dbReference type="Gene3D" id="3.30.460.10">
    <property type="entry name" value="Beta Polymerase, domain 2"/>
    <property type="match status" value="1"/>
</dbReference>
<dbReference type="SUPFAM" id="SSF89550">
    <property type="entry name" value="PHP domain-like"/>
    <property type="match status" value="1"/>
</dbReference>
<dbReference type="CDD" id="cd00141">
    <property type="entry name" value="NT_POLXc"/>
    <property type="match status" value="1"/>
</dbReference>
<dbReference type="InterPro" id="IPR037160">
    <property type="entry name" value="DNA_Pol_thumb_sf"/>
</dbReference>
<dbReference type="GO" id="GO:0006281">
    <property type="term" value="P:DNA repair"/>
    <property type="evidence" value="ECO:0007669"/>
    <property type="project" value="UniProtKB-KW"/>
</dbReference>
<dbReference type="InterPro" id="IPR010996">
    <property type="entry name" value="HHH_MUS81"/>
</dbReference>
<evidence type="ECO:0000313" key="11">
    <source>
        <dbReference type="Proteomes" id="UP000176504"/>
    </source>
</evidence>
<organism evidence="10 11">
    <name type="scientific">candidate division WWE3 bacterium RIFCSPLOWO2_01_FULL_41_18</name>
    <dbReference type="NCBI Taxonomy" id="1802625"/>
    <lineage>
        <taxon>Bacteria</taxon>
        <taxon>Katanobacteria</taxon>
    </lineage>
</organism>
<dbReference type="NCBIfam" id="NF006375">
    <property type="entry name" value="PRK08609.1"/>
    <property type="match status" value="1"/>
</dbReference>
<evidence type="ECO:0000259" key="9">
    <source>
        <dbReference type="SMART" id="SM00483"/>
    </source>
</evidence>
<dbReference type="Gene3D" id="3.30.210.10">
    <property type="entry name" value="DNA polymerase, thumb domain"/>
    <property type="match status" value="1"/>
</dbReference>
<dbReference type="SUPFAM" id="SSF81301">
    <property type="entry name" value="Nucleotidyltransferase"/>
    <property type="match status" value="1"/>
</dbReference>
<keyword evidence="3" id="KW-0548">Nucleotidyltransferase</keyword>
<evidence type="ECO:0000256" key="4">
    <source>
        <dbReference type="ARBA" id="ARBA00022763"/>
    </source>
</evidence>
<evidence type="ECO:0000256" key="6">
    <source>
        <dbReference type="ARBA" id="ARBA00023204"/>
    </source>
</evidence>
<accession>A0A1F4VCP6</accession>
<dbReference type="InterPro" id="IPR029398">
    <property type="entry name" value="PolB_thumb"/>
</dbReference>
<gene>
    <name evidence="10" type="ORF">A3A78_02845</name>
</gene>
<feature type="domain" description="DNA-directed DNA polymerase X" evidence="9">
    <location>
        <begin position="5"/>
        <end position="324"/>
    </location>
</feature>
<comment type="caution">
    <text evidence="10">The sequence shown here is derived from an EMBL/GenBank/DDBJ whole genome shotgun (WGS) entry which is preliminary data.</text>
</comment>
<evidence type="ECO:0000259" key="8">
    <source>
        <dbReference type="SMART" id="SM00481"/>
    </source>
</evidence>
<dbReference type="AlphaFoldDB" id="A0A1F4VCP6"/>
<protein>
    <recommendedName>
        <fullName evidence="1">DNA-directed DNA polymerase</fullName>
        <ecNumber evidence="1">2.7.7.7</ecNumber>
    </recommendedName>
</protein>
<dbReference type="Pfam" id="PF14520">
    <property type="entry name" value="HHH_5"/>
    <property type="match status" value="1"/>
</dbReference>
<dbReference type="EC" id="2.7.7.7" evidence="1"/>
<reference evidence="10 11" key="1">
    <citation type="journal article" date="2016" name="Nat. Commun.">
        <title>Thousands of microbial genomes shed light on interconnected biogeochemical processes in an aquifer system.</title>
        <authorList>
            <person name="Anantharaman K."/>
            <person name="Brown C.T."/>
            <person name="Hug L.A."/>
            <person name="Sharon I."/>
            <person name="Castelle C.J."/>
            <person name="Probst A.J."/>
            <person name="Thomas B.C."/>
            <person name="Singh A."/>
            <person name="Wilkins M.J."/>
            <person name="Karaoz U."/>
            <person name="Brodie E.L."/>
            <person name="Williams K.H."/>
            <person name="Hubbard S.S."/>
            <person name="Banfield J.F."/>
        </authorList>
    </citation>
    <scope>NUCLEOTIDE SEQUENCE [LARGE SCALE GENOMIC DNA]</scope>
</reference>
<dbReference type="GO" id="GO:0003677">
    <property type="term" value="F:DNA binding"/>
    <property type="evidence" value="ECO:0007669"/>
    <property type="project" value="InterPro"/>
</dbReference>
<keyword evidence="4" id="KW-0227">DNA damage</keyword>
<dbReference type="GO" id="GO:0008270">
    <property type="term" value="F:zinc ion binding"/>
    <property type="evidence" value="ECO:0007669"/>
    <property type="project" value="TreeGrafter"/>
</dbReference>
<dbReference type="InterPro" id="IPR022311">
    <property type="entry name" value="PolX-like"/>
</dbReference>
<dbReference type="InterPro" id="IPR003141">
    <property type="entry name" value="Pol/His_phosphatase_N"/>
</dbReference>
<evidence type="ECO:0000256" key="5">
    <source>
        <dbReference type="ARBA" id="ARBA00022932"/>
    </source>
</evidence>
<sequence>MESRYSNAFVSKLLKEVAAAYEVTGEDRFRIRAYQNAATAIEHATSEVKDLWEEGKLTEIPGIGSSIAGHLDEYFRTGKVRHFEASFNKLPGGMFGLFGIHGIGAKTAYRLAKELNIKRREDSLEVVKKAALEGKISQIEGFGEQKEKEILEAIEKLKPNKEGRKRLLLPTASWVSEKISNYMRGIKEVLDIKPLGSLRRRVVTVGDIDFAVSTRSANKVIDHFVSFPDTSEILNKGDVKASILLKSGVRVDLMTEKPDAFGALLQHFTGSKAHNISLRKFALEKSYSLSEHGIKVKGKVKEFSDEESFYSFLGLAYIEPELREDSGEIEAAKVKKLPKLIELKDIRGDLHLHTNFSDGNNTLDEMVKKAREFKYEYIGISDHAPSINSRGEKEVLSLINKTKKHIESINNSNDSMRVLFGYEVNILTDVSVSLPDDYLKILDYAIGSIHTSFNQSKEKITERLTYAIKNPYIGFIAHPSGRLLEQRDSYEVDWEKVFKEVLERNKILEINAHPERLDLPDMLVREAVKKGVKLIINTDAHDLEDYSLMRYGIDVARRGWVESRSVVNTLPLKEFLKVFSRKFL</sequence>
<dbReference type="InterPro" id="IPR027421">
    <property type="entry name" value="DNA_pol_lamdba_lyase_dom_sf"/>
</dbReference>
<dbReference type="GO" id="GO:0042578">
    <property type="term" value="F:phosphoric ester hydrolase activity"/>
    <property type="evidence" value="ECO:0007669"/>
    <property type="project" value="TreeGrafter"/>
</dbReference>
<dbReference type="InterPro" id="IPR050243">
    <property type="entry name" value="PHP_phosphatase"/>
</dbReference>
<dbReference type="Proteomes" id="UP000176504">
    <property type="component" value="Unassembled WGS sequence"/>
</dbReference>
<dbReference type="PRINTS" id="PR00870">
    <property type="entry name" value="DNAPOLXBETA"/>
</dbReference>
<dbReference type="SMART" id="SM00483">
    <property type="entry name" value="POLXc"/>
    <property type="match status" value="1"/>
</dbReference>